<evidence type="ECO:0000256" key="2">
    <source>
        <dbReference type="RuleBase" id="RU363120"/>
    </source>
</evidence>
<organism evidence="4 5">
    <name type="scientific">Saitoella complicata (strain BCRC 22490 / CBS 7301 / JCM 7358 / NBRC 10748 / NRRL Y-17804)</name>
    <dbReference type="NCBI Taxonomy" id="698492"/>
    <lineage>
        <taxon>Eukaryota</taxon>
        <taxon>Fungi</taxon>
        <taxon>Dikarya</taxon>
        <taxon>Ascomycota</taxon>
        <taxon>Taphrinomycotina</taxon>
        <taxon>Taphrinomycotina incertae sedis</taxon>
        <taxon>Saitoella</taxon>
    </lineage>
</organism>
<name>A0A0E9NFK0_SAICN</name>
<dbReference type="Pfam" id="PF04667">
    <property type="entry name" value="Endosulfine"/>
    <property type="match status" value="1"/>
</dbReference>
<dbReference type="EMBL" id="BACD03000015">
    <property type="protein sequence ID" value="GAO48461.1"/>
    <property type="molecule type" value="Genomic_DNA"/>
</dbReference>
<feature type="compositionally biased region" description="Low complexity" evidence="3">
    <location>
        <begin position="100"/>
        <end position="121"/>
    </location>
</feature>
<reference evidence="4 5" key="3">
    <citation type="journal article" date="2015" name="Genome Announc.">
        <title>Draft Genome Sequence of the Archiascomycetous Yeast Saitoella complicata.</title>
        <authorList>
            <person name="Yamauchi K."/>
            <person name="Kondo S."/>
            <person name="Hamamoto M."/>
            <person name="Takahashi Y."/>
            <person name="Ogura Y."/>
            <person name="Hayashi T."/>
            <person name="Nishida H."/>
        </authorList>
    </citation>
    <scope>NUCLEOTIDE SEQUENCE [LARGE SCALE GENOMIC DNA]</scope>
    <source>
        <strain evidence="4 5">NRRL Y-17804</strain>
    </source>
</reference>
<dbReference type="STRING" id="698492.A0A0E9NFK0"/>
<keyword evidence="5" id="KW-1185">Reference proteome</keyword>
<reference evidence="4 5" key="1">
    <citation type="journal article" date="2011" name="J. Gen. Appl. Microbiol.">
        <title>Draft genome sequencing of the enigmatic yeast Saitoella complicata.</title>
        <authorList>
            <person name="Nishida H."/>
            <person name="Hamamoto M."/>
            <person name="Sugiyama J."/>
        </authorList>
    </citation>
    <scope>NUCLEOTIDE SEQUENCE [LARGE SCALE GENOMIC DNA]</scope>
    <source>
        <strain evidence="4 5">NRRL Y-17804</strain>
    </source>
</reference>
<sequence length="133" mass="14062">MLPHQKNKVDISSLTEEEKKLFKLYGKLPARKDILASKLNERKYFDSGDYALSKAGKASDAGVTNVGYEHPSPESIPHHVGTPQSPVMSPAALMPRDSFSLGASAVSGSSAGAVSSGLSASPPKERRVGQGMH</sequence>
<dbReference type="Proteomes" id="UP000033140">
    <property type="component" value="Unassembled WGS sequence"/>
</dbReference>
<dbReference type="InterPro" id="IPR006760">
    <property type="entry name" value="Endosulphine"/>
</dbReference>
<evidence type="ECO:0000256" key="1">
    <source>
        <dbReference type="ARBA" id="ARBA00010520"/>
    </source>
</evidence>
<dbReference type="GO" id="GO:0004864">
    <property type="term" value="F:protein phosphatase inhibitor activity"/>
    <property type="evidence" value="ECO:0007669"/>
    <property type="project" value="TreeGrafter"/>
</dbReference>
<comment type="function">
    <text evidence="2">Plays an essential role in initiation of the G0 program by preventing the degradation of specific nutrient-regulated mRNAs via the 5'-3' mRNA decay pathway.</text>
</comment>
<dbReference type="GO" id="GO:0005737">
    <property type="term" value="C:cytoplasm"/>
    <property type="evidence" value="ECO:0007669"/>
    <property type="project" value="TreeGrafter"/>
</dbReference>
<evidence type="ECO:0000313" key="5">
    <source>
        <dbReference type="Proteomes" id="UP000033140"/>
    </source>
</evidence>
<evidence type="ECO:0000256" key="3">
    <source>
        <dbReference type="SAM" id="MobiDB-lite"/>
    </source>
</evidence>
<accession>A0A0E9NFK0</accession>
<protein>
    <recommendedName>
        <fullName evidence="2">mRNA stability protein</fullName>
    </recommendedName>
</protein>
<gene>
    <name evidence="4" type="ORF">G7K_2634-t1</name>
</gene>
<dbReference type="PANTHER" id="PTHR10358:SF6">
    <property type="entry name" value="ENDOSULFINE, ISOFORM A"/>
    <property type="match status" value="1"/>
</dbReference>
<dbReference type="OMA" id="TNSNMTQ"/>
<feature type="region of interest" description="Disordered" evidence="3">
    <location>
        <begin position="56"/>
        <end position="133"/>
    </location>
</feature>
<dbReference type="AlphaFoldDB" id="A0A0E9NFK0"/>
<reference evidence="4 5" key="2">
    <citation type="journal article" date="2014" name="J. Gen. Appl. Microbiol.">
        <title>The early diverging ascomycetous budding yeast Saitoella complicata has three histone deacetylases belonging to the Clr6, Hos2, and Rpd3 lineages.</title>
        <authorList>
            <person name="Nishida H."/>
            <person name="Matsumoto T."/>
            <person name="Kondo S."/>
            <person name="Hamamoto M."/>
            <person name="Yoshikawa H."/>
        </authorList>
    </citation>
    <scope>NUCLEOTIDE SEQUENCE [LARGE SCALE GENOMIC DNA]</scope>
    <source>
        <strain evidence="4 5">NRRL Y-17804</strain>
    </source>
</reference>
<comment type="similarity">
    <text evidence="1 2">Belongs to the endosulfine family.</text>
</comment>
<proteinExistence type="inferred from homology"/>
<feature type="compositionally biased region" description="Basic and acidic residues" evidence="3">
    <location>
        <begin position="123"/>
        <end position="133"/>
    </location>
</feature>
<comment type="caution">
    <text evidence="4">The sequence shown here is derived from an EMBL/GenBank/DDBJ whole genome shotgun (WGS) entry which is preliminary data.</text>
</comment>
<dbReference type="PANTHER" id="PTHR10358">
    <property type="entry name" value="ENDOSULFINE"/>
    <property type="match status" value="1"/>
</dbReference>
<evidence type="ECO:0000313" key="4">
    <source>
        <dbReference type="EMBL" id="GAO48461.1"/>
    </source>
</evidence>